<gene>
    <name evidence="1" type="ORF">DHETER_LOCUS15295</name>
</gene>
<dbReference type="EMBL" id="CAJVPU010051585">
    <property type="protein sequence ID" value="CAG8761578.1"/>
    <property type="molecule type" value="Genomic_DNA"/>
</dbReference>
<keyword evidence="2" id="KW-1185">Reference proteome</keyword>
<sequence>PIHLIPTLIIGFLMLNGLVVLSLMGLMVWLQDKKIVPIITFDHFSIDFSKMQIPTFGIDDDSFLSDHEREYHVSQEFTQQDIDEIMSANPSFDDEQTKQILTSYLTTDLTQLKTNLVLVNHNDSLVINFNENGDYVVERLQLKPVNNTWDLNKTITYIRGIEGKKYLSNTELEAEIAIKSLDTLKDVDTTPILEDEELYQCALDT</sequence>
<accession>A0ACA9QPZ8</accession>
<evidence type="ECO:0000313" key="2">
    <source>
        <dbReference type="Proteomes" id="UP000789702"/>
    </source>
</evidence>
<dbReference type="Proteomes" id="UP000789702">
    <property type="component" value="Unassembled WGS sequence"/>
</dbReference>
<name>A0ACA9QPZ8_9GLOM</name>
<organism evidence="1 2">
    <name type="scientific">Dentiscutata heterogama</name>
    <dbReference type="NCBI Taxonomy" id="1316150"/>
    <lineage>
        <taxon>Eukaryota</taxon>
        <taxon>Fungi</taxon>
        <taxon>Fungi incertae sedis</taxon>
        <taxon>Mucoromycota</taxon>
        <taxon>Glomeromycotina</taxon>
        <taxon>Glomeromycetes</taxon>
        <taxon>Diversisporales</taxon>
        <taxon>Gigasporaceae</taxon>
        <taxon>Dentiscutata</taxon>
    </lineage>
</organism>
<proteinExistence type="predicted"/>
<feature type="non-terminal residue" evidence="1">
    <location>
        <position position="1"/>
    </location>
</feature>
<protein>
    <submittedName>
        <fullName evidence="1">16133_t:CDS:1</fullName>
    </submittedName>
</protein>
<reference evidence="1" key="1">
    <citation type="submission" date="2021-06" db="EMBL/GenBank/DDBJ databases">
        <authorList>
            <person name="Kallberg Y."/>
            <person name="Tangrot J."/>
            <person name="Rosling A."/>
        </authorList>
    </citation>
    <scope>NUCLEOTIDE SEQUENCE</scope>
    <source>
        <strain evidence="1">IL203A</strain>
    </source>
</reference>
<feature type="non-terminal residue" evidence="1">
    <location>
        <position position="205"/>
    </location>
</feature>
<evidence type="ECO:0000313" key="1">
    <source>
        <dbReference type="EMBL" id="CAG8761578.1"/>
    </source>
</evidence>
<comment type="caution">
    <text evidence="1">The sequence shown here is derived from an EMBL/GenBank/DDBJ whole genome shotgun (WGS) entry which is preliminary data.</text>
</comment>